<name>A0A830FAM7_9EURY</name>
<keyword evidence="5" id="KW-1185">Reference proteome</keyword>
<feature type="transmembrane region" description="Helical" evidence="2">
    <location>
        <begin position="234"/>
        <end position="259"/>
    </location>
</feature>
<dbReference type="InterPro" id="IPR003675">
    <property type="entry name" value="Rce1/LyrA-like_dom"/>
</dbReference>
<evidence type="ECO:0000256" key="1">
    <source>
        <dbReference type="SAM" id="MobiDB-lite"/>
    </source>
</evidence>
<sequence length="384" mass="38916">MSDATERDDGMERREANAGNDGDESERLAATLGFLAAGLGVASAGLPWTDALVFRAIAGLQPEPALPALVAAAAFYARRRGVVEREAGARLAAVASGALVAVAAAALVLPAVRGTGAPVGVGAPVCLALGVFAVGFAVADHARVDAAGLGRRVRVGAAVVGVAVLGLVAGALVQSLVVSVAAAFDPPTVVRLAAAQGGFALALAVTALGYVVVTRRTLRYFDVRFGRRDALWTVGGLVGMFAVLLAGSAAASALGIPAASHDTVETIRQTPYLGLLLVPVSLLLVGPGEELLMRNVVQKRLYDAFSRRGAVLVGCLVFTLVHLPAYATPGAGAAALFATLARLFLVSLVLGVVYERTESVVAAALAHGGYDAIQFGALFYASVA</sequence>
<organism evidence="4 5">
    <name type="scientific">Halarchaeum grantii</name>
    <dbReference type="NCBI Taxonomy" id="1193105"/>
    <lineage>
        <taxon>Archaea</taxon>
        <taxon>Methanobacteriati</taxon>
        <taxon>Methanobacteriota</taxon>
        <taxon>Stenosarchaea group</taxon>
        <taxon>Halobacteria</taxon>
        <taxon>Halobacteriales</taxon>
        <taxon>Halobacteriaceae</taxon>
    </lineage>
</organism>
<dbReference type="EMBL" id="BMPF01000001">
    <property type="protein sequence ID" value="GGL27761.1"/>
    <property type="molecule type" value="Genomic_DNA"/>
</dbReference>
<proteinExistence type="predicted"/>
<evidence type="ECO:0000259" key="3">
    <source>
        <dbReference type="Pfam" id="PF02517"/>
    </source>
</evidence>
<dbReference type="Proteomes" id="UP000628840">
    <property type="component" value="Unassembled WGS sequence"/>
</dbReference>
<keyword evidence="2" id="KW-1133">Transmembrane helix</keyword>
<feature type="region of interest" description="Disordered" evidence="1">
    <location>
        <begin position="1"/>
        <end position="24"/>
    </location>
</feature>
<accession>A0A830FAM7</accession>
<evidence type="ECO:0000256" key="2">
    <source>
        <dbReference type="SAM" id="Phobius"/>
    </source>
</evidence>
<dbReference type="RefSeq" id="WP_188879654.1">
    <property type="nucleotide sequence ID" value="NZ_BMPF01000001.1"/>
</dbReference>
<feature type="transmembrane region" description="Helical" evidence="2">
    <location>
        <begin position="89"/>
        <end position="109"/>
    </location>
</feature>
<evidence type="ECO:0000313" key="4">
    <source>
        <dbReference type="EMBL" id="GGL27761.1"/>
    </source>
</evidence>
<keyword evidence="4" id="KW-0645">Protease</keyword>
<dbReference type="GO" id="GO:0080120">
    <property type="term" value="P:CAAX-box protein maturation"/>
    <property type="evidence" value="ECO:0007669"/>
    <property type="project" value="UniProtKB-ARBA"/>
</dbReference>
<keyword evidence="2" id="KW-0812">Transmembrane</keyword>
<gene>
    <name evidence="4" type="ORF">GCM10009037_09190</name>
</gene>
<dbReference type="GO" id="GO:0008237">
    <property type="term" value="F:metallopeptidase activity"/>
    <property type="evidence" value="ECO:0007669"/>
    <property type="project" value="UniProtKB-KW"/>
</dbReference>
<feature type="transmembrane region" description="Helical" evidence="2">
    <location>
        <begin position="121"/>
        <end position="139"/>
    </location>
</feature>
<feature type="transmembrane region" description="Helical" evidence="2">
    <location>
        <begin position="159"/>
        <end position="184"/>
    </location>
</feature>
<keyword evidence="4" id="KW-0378">Hydrolase</keyword>
<comment type="caution">
    <text evidence="4">The sequence shown here is derived from an EMBL/GenBank/DDBJ whole genome shotgun (WGS) entry which is preliminary data.</text>
</comment>
<dbReference type="AlphaFoldDB" id="A0A830FAM7"/>
<dbReference type="OrthoDB" id="275779at2157"/>
<dbReference type="GO" id="GO:0006508">
    <property type="term" value="P:proteolysis"/>
    <property type="evidence" value="ECO:0007669"/>
    <property type="project" value="UniProtKB-KW"/>
</dbReference>
<dbReference type="Pfam" id="PF02517">
    <property type="entry name" value="Rce1-like"/>
    <property type="match status" value="1"/>
</dbReference>
<evidence type="ECO:0000313" key="5">
    <source>
        <dbReference type="Proteomes" id="UP000628840"/>
    </source>
</evidence>
<dbReference type="GO" id="GO:0004175">
    <property type="term" value="F:endopeptidase activity"/>
    <property type="evidence" value="ECO:0007669"/>
    <property type="project" value="UniProtKB-ARBA"/>
</dbReference>
<feature type="transmembrane region" description="Helical" evidence="2">
    <location>
        <begin position="309"/>
        <end position="327"/>
    </location>
</feature>
<reference evidence="4 5" key="1">
    <citation type="journal article" date="2019" name="Int. J. Syst. Evol. Microbiol.">
        <title>The Global Catalogue of Microorganisms (GCM) 10K type strain sequencing project: providing services to taxonomists for standard genome sequencing and annotation.</title>
        <authorList>
            <consortium name="The Broad Institute Genomics Platform"/>
            <consortium name="The Broad Institute Genome Sequencing Center for Infectious Disease"/>
            <person name="Wu L."/>
            <person name="Ma J."/>
        </authorList>
    </citation>
    <scope>NUCLEOTIDE SEQUENCE [LARGE SCALE GENOMIC DNA]</scope>
    <source>
        <strain evidence="4 5">JCM 19585</strain>
    </source>
</reference>
<keyword evidence="4" id="KW-0482">Metalloprotease</keyword>
<protein>
    <submittedName>
        <fullName evidence="4">CPBP family intramembrane metalloprotease domain-containing protein</fullName>
    </submittedName>
</protein>
<feature type="domain" description="CAAX prenyl protease 2/Lysostaphin resistance protein A-like" evidence="3">
    <location>
        <begin position="275"/>
        <end position="373"/>
    </location>
</feature>
<keyword evidence="2" id="KW-0472">Membrane</keyword>
<feature type="compositionally biased region" description="Basic and acidic residues" evidence="1">
    <location>
        <begin position="1"/>
        <end position="16"/>
    </location>
</feature>
<feature type="transmembrane region" description="Helical" evidence="2">
    <location>
        <begin position="190"/>
        <end position="213"/>
    </location>
</feature>
<feature type="transmembrane region" description="Helical" evidence="2">
    <location>
        <begin position="333"/>
        <end position="354"/>
    </location>
</feature>
<feature type="transmembrane region" description="Helical" evidence="2">
    <location>
        <begin position="271"/>
        <end position="288"/>
    </location>
</feature>